<protein>
    <submittedName>
        <fullName evidence="1">Uncharacterized protein</fullName>
    </submittedName>
</protein>
<dbReference type="PATRIC" id="fig|388467.6.peg.684"/>
<dbReference type="HOGENOM" id="CLU_2234019_0_0_3"/>
<dbReference type="EMBL" id="CM002803">
    <property type="protein sequence ID" value="KEI65911.1"/>
    <property type="molecule type" value="Genomic_DNA"/>
</dbReference>
<evidence type="ECO:0000313" key="1">
    <source>
        <dbReference type="EMBL" id="KEI65911.1"/>
    </source>
</evidence>
<name>A0A073CCS3_PLAA1</name>
<sequence>MIIFPMQLLKKFPIFTLALSVFIISVLTLTQPIFASRQTHRLIAQSMPIIPAKIVFLTPQIPSQTIIKPSLSLNQISPTLASNWTTDHSNSPIRGCNCPQCQLTV</sequence>
<evidence type="ECO:0000313" key="2">
    <source>
        <dbReference type="Proteomes" id="UP000027395"/>
    </source>
</evidence>
<dbReference type="Proteomes" id="UP000027395">
    <property type="component" value="Chromosome"/>
</dbReference>
<gene>
    <name evidence="1" type="ORF">A19Y_0744</name>
</gene>
<accession>A0A073CCS3</accession>
<dbReference type="AlphaFoldDB" id="A0A073CCS3"/>
<proteinExistence type="predicted"/>
<reference evidence="1 2" key="1">
    <citation type="journal article" date="2014" name="Appl. Environ. Microbiol.">
        <title>Elucidation of insertion elements encoded on plasmids and in vitro construction of shuttle vectors from the toxic cyanobacterium Planktothrix.</title>
        <authorList>
            <person name="Christiansen G."/>
            <person name="Goesmann A."/>
            <person name="Kurmayer R."/>
        </authorList>
    </citation>
    <scope>NUCLEOTIDE SEQUENCE [LARGE SCALE GENOMIC DNA]</scope>
    <source>
        <strain evidence="1 2">NIVA-CYA 126/8</strain>
    </source>
</reference>
<keyword evidence="2" id="KW-1185">Reference proteome</keyword>
<organism evidence="1 2">
    <name type="scientific">Planktothrix agardhii (strain NIVA-CYA 126/8)</name>
    <dbReference type="NCBI Taxonomy" id="388467"/>
    <lineage>
        <taxon>Bacteria</taxon>
        <taxon>Bacillati</taxon>
        <taxon>Cyanobacteriota</taxon>
        <taxon>Cyanophyceae</taxon>
        <taxon>Oscillatoriophycideae</taxon>
        <taxon>Oscillatoriales</taxon>
        <taxon>Microcoleaceae</taxon>
        <taxon>Planktothrix</taxon>
    </lineage>
</organism>